<dbReference type="Gene3D" id="3.30.1330.70">
    <property type="entry name" value="Holliday junction resolvase RusA"/>
    <property type="match status" value="1"/>
</dbReference>
<evidence type="ECO:0000313" key="2">
    <source>
        <dbReference type="EMBL" id="HHM68049.1"/>
    </source>
</evidence>
<feature type="compositionally biased region" description="Gly residues" evidence="1">
    <location>
        <begin position="38"/>
        <end position="51"/>
    </location>
</feature>
<dbReference type="AlphaFoldDB" id="A0A7C5VG91"/>
<gene>
    <name evidence="2" type="ORF">ENM28_04955</name>
</gene>
<dbReference type="InterPro" id="IPR008822">
    <property type="entry name" value="Endonuclease_RusA-like"/>
</dbReference>
<proteinExistence type="predicted"/>
<sequence length="182" mass="19667">MRGRFWSGYDPGGLAFGLRSRHAHGARRPASPSPRAPAGGGERGVSGVGGARLRGRVGRARAGEGMNALEVLLPWPPSVNHYWAARGRGRYLSPRAQAWHREAWAVLRAQKNGGPIKGPVAVTLVLHPPDRRRRDVDNVLKAVLDALVKGGVLRDDSQVEELHVVRRAPSPGGSVWLKVEVV</sequence>
<dbReference type="SUPFAM" id="SSF103084">
    <property type="entry name" value="Holliday junction resolvase RusA"/>
    <property type="match status" value="1"/>
</dbReference>
<dbReference type="GO" id="GO:0006281">
    <property type="term" value="P:DNA repair"/>
    <property type="evidence" value="ECO:0007669"/>
    <property type="project" value="InterPro"/>
</dbReference>
<comment type="caution">
    <text evidence="2">The sequence shown here is derived from an EMBL/GenBank/DDBJ whole genome shotgun (WGS) entry which is preliminary data.</text>
</comment>
<organism evidence="2">
    <name type="scientific">Thermus caliditerrae</name>
    <dbReference type="NCBI Taxonomy" id="1330700"/>
    <lineage>
        <taxon>Bacteria</taxon>
        <taxon>Thermotogati</taxon>
        <taxon>Deinococcota</taxon>
        <taxon>Deinococci</taxon>
        <taxon>Thermales</taxon>
        <taxon>Thermaceae</taxon>
        <taxon>Thermus</taxon>
    </lineage>
</organism>
<accession>A0A7C5VG91</accession>
<dbReference type="GO" id="GO:0000287">
    <property type="term" value="F:magnesium ion binding"/>
    <property type="evidence" value="ECO:0007669"/>
    <property type="project" value="InterPro"/>
</dbReference>
<dbReference type="GO" id="GO:0006310">
    <property type="term" value="P:DNA recombination"/>
    <property type="evidence" value="ECO:0007669"/>
    <property type="project" value="InterPro"/>
</dbReference>
<dbReference type="Pfam" id="PF05866">
    <property type="entry name" value="RusA"/>
    <property type="match status" value="1"/>
</dbReference>
<evidence type="ECO:0000256" key="1">
    <source>
        <dbReference type="SAM" id="MobiDB-lite"/>
    </source>
</evidence>
<dbReference type="EMBL" id="DRXE01000188">
    <property type="protein sequence ID" value="HHM68049.1"/>
    <property type="molecule type" value="Genomic_DNA"/>
</dbReference>
<feature type="region of interest" description="Disordered" evidence="1">
    <location>
        <begin position="21"/>
        <end position="51"/>
    </location>
</feature>
<dbReference type="InterPro" id="IPR036614">
    <property type="entry name" value="RusA-like_sf"/>
</dbReference>
<protein>
    <submittedName>
        <fullName evidence="2">RusA family crossover junction endodeoxyribonuclease</fullName>
    </submittedName>
</protein>
<reference evidence="2" key="1">
    <citation type="journal article" date="2020" name="mSystems">
        <title>Genome- and Community-Level Interaction Insights into Carbon Utilization and Element Cycling Functions of Hydrothermarchaeota in Hydrothermal Sediment.</title>
        <authorList>
            <person name="Zhou Z."/>
            <person name="Liu Y."/>
            <person name="Xu W."/>
            <person name="Pan J."/>
            <person name="Luo Z.H."/>
            <person name="Li M."/>
        </authorList>
    </citation>
    <scope>NUCLEOTIDE SEQUENCE [LARGE SCALE GENOMIC DNA]</scope>
    <source>
        <strain evidence="2">SpSt-1071</strain>
    </source>
</reference>
<name>A0A7C5VG91_9DEIN</name>